<dbReference type="VEuPathDB" id="FungiDB:CHGG_05963"/>
<name>Q2H5V2_CHAGB</name>
<evidence type="ECO:0008006" key="4">
    <source>
        <dbReference type="Google" id="ProtNLM"/>
    </source>
</evidence>
<evidence type="ECO:0000313" key="2">
    <source>
        <dbReference type="EMBL" id="EAQ89344.1"/>
    </source>
</evidence>
<protein>
    <recommendedName>
        <fullName evidence="4">Secreted protein</fullName>
    </recommendedName>
</protein>
<dbReference type="RefSeq" id="XP_001222058.1">
    <property type="nucleotide sequence ID" value="XM_001222057.1"/>
</dbReference>
<dbReference type="InParanoid" id="Q2H5V2"/>
<dbReference type="HOGENOM" id="CLU_2468857_0_0_1"/>
<accession>Q2H5V2</accession>
<dbReference type="Proteomes" id="UP000001056">
    <property type="component" value="Unassembled WGS sequence"/>
</dbReference>
<evidence type="ECO:0000313" key="3">
    <source>
        <dbReference type="Proteomes" id="UP000001056"/>
    </source>
</evidence>
<feature type="chain" id="PRO_5004208544" description="Secreted protein" evidence="1">
    <location>
        <begin position="19"/>
        <end position="88"/>
    </location>
</feature>
<sequence length="88" mass="9668">MICLLCSWLLPILAQLNARHGAARTTTPVLAYPTRRNKAKSRMQNLLLLSRSPSAASVTQWVVPGLHGICRKTPDTTAPAEFDREIAT</sequence>
<keyword evidence="3" id="KW-1185">Reference proteome</keyword>
<dbReference type="AlphaFoldDB" id="Q2H5V2"/>
<proteinExistence type="predicted"/>
<keyword evidence="1" id="KW-0732">Signal</keyword>
<dbReference type="EMBL" id="CH408031">
    <property type="protein sequence ID" value="EAQ89344.1"/>
    <property type="molecule type" value="Genomic_DNA"/>
</dbReference>
<reference evidence="3" key="1">
    <citation type="journal article" date="2015" name="Genome Announc.">
        <title>Draft genome sequence of the cellulolytic fungus Chaetomium globosum.</title>
        <authorList>
            <person name="Cuomo C.A."/>
            <person name="Untereiner W.A."/>
            <person name="Ma L.-J."/>
            <person name="Grabherr M."/>
            <person name="Birren B.W."/>
        </authorList>
    </citation>
    <scope>NUCLEOTIDE SEQUENCE [LARGE SCALE GENOMIC DNA]</scope>
    <source>
        <strain evidence="3">ATCC 6205 / CBS 148.51 / DSM 1962 / NBRC 6347 / NRRL 1970</strain>
    </source>
</reference>
<gene>
    <name evidence="2" type="ORF">CHGG_05963</name>
</gene>
<evidence type="ECO:0000256" key="1">
    <source>
        <dbReference type="SAM" id="SignalP"/>
    </source>
</evidence>
<feature type="signal peptide" evidence="1">
    <location>
        <begin position="1"/>
        <end position="18"/>
    </location>
</feature>
<dbReference type="GeneID" id="4390808"/>
<organism evidence="2 3">
    <name type="scientific">Chaetomium globosum (strain ATCC 6205 / CBS 148.51 / DSM 1962 / NBRC 6347 / NRRL 1970)</name>
    <name type="common">Soil fungus</name>
    <dbReference type="NCBI Taxonomy" id="306901"/>
    <lineage>
        <taxon>Eukaryota</taxon>
        <taxon>Fungi</taxon>
        <taxon>Dikarya</taxon>
        <taxon>Ascomycota</taxon>
        <taxon>Pezizomycotina</taxon>
        <taxon>Sordariomycetes</taxon>
        <taxon>Sordariomycetidae</taxon>
        <taxon>Sordariales</taxon>
        <taxon>Chaetomiaceae</taxon>
        <taxon>Chaetomium</taxon>
    </lineage>
</organism>